<dbReference type="AlphaFoldDB" id="A0A3E0TMM1"/>
<keyword evidence="2" id="KW-1133">Transmembrane helix</keyword>
<name>A0A3E0TMM1_9GAMM</name>
<feature type="transmembrane region" description="Helical" evidence="2">
    <location>
        <begin position="56"/>
        <end position="77"/>
    </location>
</feature>
<evidence type="ECO:0000313" key="4">
    <source>
        <dbReference type="Proteomes" id="UP000256478"/>
    </source>
</evidence>
<dbReference type="EMBL" id="QUOU01000001">
    <property type="protein sequence ID" value="REL25821.1"/>
    <property type="molecule type" value="Genomic_DNA"/>
</dbReference>
<evidence type="ECO:0000256" key="2">
    <source>
        <dbReference type="SAM" id="Phobius"/>
    </source>
</evidence>
<organism evidence="3 4">
    <name type="scientific">Thalassotalea euphylliae</name>
    <dbReference type="NCBI Taxonomy" id="1655234"/>
    <lineage>
        <taxon>Bacteria</taxon>
        <taxon>Pseudomonadati</taxon>
        <taxon>Pseudomonadota</taxon>
        <taxon>Gammaproteobacteria</taxon>
        <taxon>Alteromonadales</taxon>
        <taxon>Colwelliaceae</taxon>
        <taxon>Thalassotalea</taxon>
    </lineage>
</organism>
<dbReference type="InterPro" id="IPR018692">
    <property type="entry name" value="DUF2189"/>
</dbReference>
<gene>
    <name evidence="3" type="ORF">DXX93_04090</name>
</gene>
<dbReference type="OrthoDB" id="5621705at2"/>
<feature type="compositionally biased region" description="Polar residues" evidence="1">
    <location>
        <begin position="1"/>
        <end position="16"/>
    </location>
</feature>
<protein>
    <submittedName>
        <fullName evidence="3">DUF2189 domain-containing protein</fullName>
    </submittedName>
</protein>
<feature type="region of interest" description="Disordered" evidence="1">
    <location>
        <begin position="1"/>
        <end position="21"/>
    </location>
</feature>
<comment type="caution">
    <text evidence="3">The sequence shown here is derived from an EMBL/GenBank/DDBJ whole genome shotgun (WGS) entry which is preliminary data.</text>
</comment>
<feature type="transmembrane region" description="Helical" evidence="2">
    <location>
        <begin position="169"/>
        <end position="193"/>
    </location>
</feature>
<feature type="transmembrane region" description="Helical" evidence="2">
    <location>
        <begin position="214"/>
        <end position="235"/>
    </location>
</feature>
<sequence>MPTSQTSTQRPATNRASARDHRQKTFARTIESNKIATLACFHWLSLALKDFAKAPLISLIYGVIFSIVPVAIFYLVANTENHLIILPATIAFALIGPAFATGLYDVAWELEKGHQPTMKHSLKSMFRNPVGEWGFAILLMICMIAWTRLAALIHALYPNTINPTFEELAFFLGFGTLVGAAMAAVVFTISAFTPQIMVERRVDIMTAVVSSAKAVNNNVFAMFAWAIVILGFVLLGFLTQGFGFIIIMPLLSYASWHAYIAVIKTKRERNYE</sequence>
<dbReference type="Proteomes" id="UP000256478">
    <property type="component" value="Unassembled WGS sequence"/>
</dbReference>
<dbReference type="Pfam" id="PF09955">
    <property type="entry name" value="DUF2189"/>
    <property type="match status" value="1"/>
</dbReference>
<keyword evidence="2" id="KW-0472">Membrane</keyword>
<feature type="transmembrane region" description="Helical" evidence="2">
    <location>
        <begin position="241"/>
        <end position="262"/>
    </location>
</feature>
<proteinExistence type="predicted"/>
<feature type="transmembrane region" description="Helical" evidence="2">
    <location>
        <begin position="133"/>
        <end position="157"/>
    </location>
</feature>
<dbReference type="RefSeq" id="WP_116006947.1">
    <property type="nucleotide sequence ID" value="NZ_QUOU01000001.1"/>
</dbReference>
<keyword evidence="2" id="KW-0812">Transmembrane</keyword>
<evidence type="ECO:0000256" key="1">
    <source>
        <dbReference type="SAM" id="MobiDB-lite"/>
    </source>
</evidence>
<reference evidence="3 4" key="1">
    <citation type="submission" date="2018-08" db="EMBL/GenBank/DDBJ databases">
        <title>Thalassotalea euphylliae genome.</title>
        <authorList>
            <person name="Summers S."/>
            <person name="Rice S.A."/>
            <person name="Freckelton M.L."/>
            <person name="Nedved B.T."/>
            <person name="Hadfield M.G."/>
        </authorList>
    </citation>
    <scope>NUCLEOTIDE SEQUENCE [LARGE SCALE GENOMIC DNA]</scope>
    <source>
        <strain evidence="3 4">H1</strain>
    </source>
</reference>
<evidence type="ECO:0000313" key="3">
    <source>
        <dbReference type="EMBL" id="REL25821.1"/>
    </source>
</evidence>
<feature type="transmembrane region" description="Helical" evidence="2">
    <location>
        <begin position="83"/>
        <end position="104"/>
    </location>
</feature>
<accession>A0A3E0TMM1</accession>